<evidence type="ECO:0000313" key="2">
    <source>
        <dbReference type="EMBL" id="KJA29483.1"/>
    </source>
</evidence>
<dbReference type="PANTHER" id="PTHR12751:SF18">
    <property type="entry name" value="PHOSPHATASE AND ACTIN REGULATOR 1"/>
    <property type="match status" value="1"/>
</dbReference>
<feature type="region of interest" description="Disordered" evidence="1">
    <location>
        <begin position="1"/>
        <end position="46"/>
    </location>
</feature>
<dbReference type="EMBL" id="KN817519">
    <property type="protein sequence ID" value="KJA29483.1"/>
    <property type="molecule type" value="Genomic_DNA"/>
</dbReference>
<feature type="region of interest" description="Disordered" evidence="1">
    <location>
        <begin position="906"/>
        <end position="952"/>
    </location>
</feature>
<dbReference type="OMA" id="MEPWAIN"/>
<dbReference type="PANTHER" id="PTHR12751">
    <property type="entry name" value="PHOSPHATASE AND ACTIN REGULATOR PHACTR"/>
    <property type="match status" value="1"/>
</dbReference>
<dbReference type="GO" id="GO:0003779">
    <property type="term" value="F:actin binding"/>
    <property type="evidence" value="ECO:0007669"/>
    <property type="project" value="TreeGrafter"/>
</dbReference>
<dbReference type="GO" id="GO:0030036">
    <property type="term" value="P:actin cytoskeleton organization"/>
    <property type="evidence" value="ECO:0007669"/>
    <property type="project" value="TreeGrafter"/>
</dbReference>
<accession>A0A0D2MZB4</accession>
<dbReference type="OrthoDB" id="5563016at2759"/>
<feature type="compositionally biased region" description="Low complexity" evidence="1">
    <location>
        <begin position="26"/>
        <end position="46"/>
    </location>
</feature>
<feature type="compositionally biased region" description="Polar residues" evidence="1">
    <location>
        <begin position="67"/>
        <end position="81"/>
    </location>
</feature>
<dbReference type="STRING" id="945553.A0A0D2MZB4"/>
<feature type="compositionally biased region" description="Low complexity" evidence="1">
    <location>
        <begin position="865"/>
        <end position="879"/>
    </location>
</feature>
<gene>
    <name evidence="2" type="ORF">HYPSUDRAFT_196833</name>
</gene>
<organism evidence="2 3">
    <name type="scientific">Hypholoma sublateritium (strain FD-334 SS-4)</name>
    <dbReference type="NCBI Taxonomy" id="945553"/>
    <lineage>
        <taxon>Eukaryota</taxon>
        <taxon>Fungi</taxon>
        <taxon>Dikarya</taxon>
        <taxon>Basidiomycota</taxon>
        <taxon>Agaricomycotina</taxon>
        <taxon>Agaricomycetes</taxon>
        <taxon>Agaricomycetidae</taxon>
        <taxon>Agaricales</taxon>
        <taxon>Agaricineae</taxon>
        <taxon>Strophariaceae</taxon>
        <taxon>Hypholoma</taxon>
    </lineage>
</organism>
<feature type="compositionally biased region" description="Basic and acidic residues" evidence="1">
    <location>
        <begin position="694"/>
        <end position="703"/>
    </location>
</feature>
<protein>
    <submittedName>
        <fullName evidence="2">Uncharacterized protein</fullName>
    </submittedName>
</protein>
<feature type="compositionally biased region" description="Acidic residues" evidence="1">
    <location>
        <begin position="731"/>
        <end position="751"/>
    </location>
</feature>
<feature type="compositionally biased region" description="Basic and acidic residues" evidence="1">
    <location>
        <begin position="546"/>
        <end position="573"/>
    </location>
</feature>
<dbReference type="Proteomes" id="UP000054270">
    <property type="component" value="Unassembled WGS sequence"/>
</dbReference>
<name>A0A0D2MZB4_HYPSF</name>
<reference evidence="3" key="1">
    <citation type="submission" date="2014-04" db="EMBL/GenBank/DDBJ databases">
        <title>Evolutionary Origins and Diversification of the Mycorrhizal Mutualists.</title>
        <authorList>
            <consortium name="DOE Joint Genome Institute"/>
            <consortium name="Mycorrhizal Genomics Consortium"/>
            <person name="Kohler A."/>
            <person name="Kuo A."/>
            <person name="Nagy L.G."/>
            <person name="Floudas D."/>
            <person name="Copeland A."/>
            <person name="Barry K.W."/>
            <person name="Cichocki N."/>
            <person name="Veneault-Fourrey C."/>
            <person name="LaButti K."/>
            <person name="Lindquist E.A."/>
            <person name="Lipzen A."/>
            <person name="Lundell T."/>
            <person name="Morin E."/>
            <person name="Murat C."/>
            <person name="Riley R."/>
            <person name="Ohm R."/>
            <person name="Sun H."/>
            <person name="Tunlid A."/>
            <person name="Henrissat B."/>
            <person name="Grigoriev I.V."/>
            <person name="Hibbett D.S."/>
            <person name="Martin F."/>
        </authorList>
    </citation>
    <scope>NUCLEOTIDE SEQUENCE [LARGE SCALE GENOMIC DNA]</scope>
    <source>
        <strain evidence="3">FD-334 SS-4</strain>
    </source>
</reference>
<feature type="compositionally biased region" description="Low complexity" evidence="1">
    <location>
        <begin position="308"/>
        <end position="349"/>
    </location>
</feature>
<feature type="compositionally biased region" description="Polar residues" evidence="1">
    <location>
        <begin position="575"/>
        <end position="585"/>
    </location>
</feature>
<feature type="region of interest" description="Disordered" evidence="1">
    <location>
        <begin position="67"/>
        <end position="105"/>
    </location>
</feature>
<sequence>MAAVVTPDWLHIMDNNRQRTSPTNDGQAQGAHPQTTQQQQQQQQQLLHQQQQQQMLLAAQQQSGYTYPVQQQPQGSWTPNITAPPFYPSFYQNHSQQASQQPYQAPQAPYFDPANANAQLAAQWAYQQMMFNAQHGFPQHMSPAQRTPNSNQPGQPQVTPDYFAQVGSPVFNPFPSGTPPPQAQRLNDPQGQEYAGYHPYRRTNRQPSSPAEAAAHERRQVQGQRQGIGQVPHPPYARADASGSSSSVNSSSSQRQRTNSNQSGHSSVHNAPSLRGASPAQSARGSPSPVASTSTPSPLRQPHMRTGSSSSSTSTSTATSARPSPSLTSSATSTSASTPVTASASASATQRVARPSPLSQGTFTAAEKRRSRDDIDLGALHSEATPTASMIRSGGLKGRLRRALSFNAAQTLKEEADAEVAAEKAAAAGHDDIEEEDDDVSIKASQVNGKLKANASAPSAKIKSSAASGTEDEGMISASTSATSMPVKKKGRAASLFNSRLNASTDNISLSSTVSSASVMIRKLGAMGKLARRNSLAGITSLFKDKDKDKSKDSKEEGSSKGKKKEKDKDKKTAKSTVSVASVTHATAELDRPSTTGDWSVGTDMHGLSPAAKLARQHTLKSNAEAAAKAKEAREAREAKEANDAKDAAAAAASGRGNGFPANGTQVPTWDRNTATRQGSASPVKGGSSGGIRINEDGTRTLIEDDDDESDDGHRPHGQDPHTHRAPVADGWDDDEEWDADPDGDHEEDEDVTIRMSVEQRPSFDSNEDERYMYTQSHLQQAPEVEPWAVDVRRSVEKARKPTKGILKRAESYDQHVYLNDSSNPAIRTRSNSYNSPAAQSELGPLAHIPSPDPDHIDGLHRHGSLSSGHGPSASTSSLPESAVPLLPPLAFDSNTSRFSTTFVTSPLTGLSNASKDLPETPTTATSSTFTTSTSVTSMGTTSSQNGPSLDATHVENRSSAIFQHPNFNSSAPALSTIGSMSNAPPTLTQRSATMASKRLTFATNLSVYDTFSASVYDRRSEPATWSRLTPALAQRIKEELNSYKMEEMEVHAASRIHTQFFV</sequence>
<feature type="compositionally biased region" description="Low complexity" evidence="1">
    <location>
        <begin position="921"/>
        <end position="944"/>
    </location>
</feature>
<feature type="compositionally biased region" description="Polar residues" evidence="1">
    <location>
        <begin position="663"/>
        <end position="681"/>
    </location>
</feature>
<evidence type="ECO:0000256" key="1">
    <source>
        <dbReference type="SAM" id="MobiDB-lite"/>
    </source>
</evidence>
<feature type="compositionally biased region" description="Low complexity" evidence="1">
    <location>
        <begin position="452"/>
        <end position="468"/>
    </location>
</feature>
<feature type="compositionally biased region" description="Low complexity" evidence="1">
    <location>
        <begin position="95"/>
        <end position="105"/>
    </location>
</feature>
<feature type="region of interest" description="Disordered" evidence="1">
    <location>
        <begin position="821"/>
        <end position="882"/>
    </location>
</feature>
<keyword evidence="3" id="KW-1185">Reference proteome</keyword>
<feature type="compositionally biased region" description="Low complexity" evidence="1">
    <location>
        <begin position="221"/>
        <end position="263"/>
    </location>
</feature>
<feature type="compositionally biased region" description="Polar residues" evidence="1">
    <location>
        <begin position="906"/>
        <end position="915"/>
    </location>
</feature>
<feature type="region of interest" description="Disordered" evidence="1">
    <location>
        <begin position="138"/>
        <end position="370"/>
    </location>
</feature>
<feature type="compositionally biased region" description="Polar residues" evidence="1">
    <location>
        <begin position="142"/>
        <end position="158"/>
    </location>
</feature>
<feature type="compositionally biased region" description="Polar residues" evidence="1">
    <location>
        <begin position="821"/>
        <end position="839"/>
    </location>
</feature>
<evidence type="ECO:0000313" key="3">
    <source>
        <dbReference type="Proteomes" id="UP000054270"/>
    </source>
</evidence>
<proteinExistence type="predicted"/>
<feature type="compositionally biased region" description="Basic and acidic residues" evidence="1">
    <location>
        <begin position="712"/>
        <end position="723"/>
    </location>
</feature>
<feature type="compositionally biased region" description="Basic and acidic residues" evidence="1">
    <location>
        <begin position="628"/>
        <end position="647"/>
    </location>
</feature>
<feature type="compositionally biased region" description="Low complexity" evidence="1">
    <location>
        <begin position="286"/>
        <end position="298"/>
    </location>
</feature>
<feature type="region of interest" description="Disordered" evidence="1">
    <location>
        <begin position="546"/>
        <end position="771"/>
    </location>
</feature>
<dbReference type="AlphaFoldDB" id="A0A0D2MZB4"/>
<feature type="region of interest" description="Disordered" evidence="1">
    <location>
        <begin position="449"/>
        <end position="488"/>
    </location>
</feature>